<feature type="compositionally biased region" description="Low complexity" evidence="1">
    <location>
        <begin position="512"/>
        <end position="550"/>
    </location>
</feature>
<evidence type="ECO:0000313" key="2">
    <source>
        <dbReference type="EMBL" id="CCA67796.1"/>
    </source>
</evidence>
<accession>G4T903</accession>
<feature type="compositionally biased region" description="Low complexity" evidence="1">
    <location>
        <begin position="293"/>
        <end position="305"/>
    </location>
</feature>
<feature type="region of interest" description="Disordered" evidence="1">
    <location>
        <begin position="470"/>
        <end position="550"/>
    </location>
</feature>
<sequence>MATQQTRTPSSETLPAIRPASPLGTLRQSSKSMHESMVLPPIQSLTREFPSRLEHAHSEPNLGQRNSPPDPNGYHRKRTATGEVTSNLSPPSASKRRRLESTESNGASAELTAISAPGPSRSPSVRHGHSRQASGVDSHHLTPPTPPNNATLPSRGPGPSHEHRRTTSTSGMYAAPHAHDAPLKQEQISPPAVVVQSPATPSTLPSASSNSAAWQNESASFSRRISNASSSNLRPTGRKQPPSRLNFQPHHGHKSSLEANIAPSIRSAPPVPVPQGQMIPPRPAQPAGGSWISSRATSSSQLRSSHPGGVDTPELTPRANKNSEAWPSIPTPTSLRLSHSIIPPPVPPSNPNLTGARSPSARLPITPAVPSPIPTLGASTGSVADKARFMAKMSEIYDRTNVHKQCISAEDIDRRIKDVLVSRDLEIVQLKKEVAELRKLLRGPVPAAGGVSATVDQDGDVAMAHHLQPNNAREASAEEPASRAMTVSPSPQPGEARKDGAIGQIPEEVAQPLAAPTTPATLANGKPLAGTADAETTMATADAGAAAAKE</sequence>
<feature type="compositionally biased region" description="Basic and acidic residues" evidence="1">
    <location>
        <begin position="49"/>
        <end position="58"/>
    </location>
</feature>
<evidence type="ECO:0000256" key="1">
    <source>
        <dbReference type="SAM" id="MobiDB-lite"/>
    </source>
</evidence>
<feature type="compositionally biased region" description="Polar residues" evidence="1">
    <location>
        <begin position="319"/>
        <end position="331"/>
    </location>
</feature>
<keyword evidence="3" id="KW-1185">Reference proteome</keyword>
<dbReference type="EMBL" id="CAFZ01000020">
    <property type="protein sequence ID" value="CCA67796.1"/>
    <property type="molecule type" value="Genomic_DNA"/>
</dbReference>
<reference evidence="2 3" key="1">
    <citation type="journal article" date="2011" name="PLoS Pathog.">
        <title>Endophytic Life Strategies Decoded by Genome and Transcriptome Analyses of the Mutualistic Root Symbiont Piriformospora indica.</title>
        <authorList>
            <person name="Zuccaro A."/>
            <person name="Lahrmann U."/>
            <person name="Guldener U."/>
            <person name="Langen G."/>
            <person name="Pfiffi S."/>
            <person name="Biedenkopf D."/>
            <person name="Wong P."/>
            <person name="Samans B."/>
            <person name="Grimm C."/>
            <person name="Basiewicz M."/>
            <person name="Murat C."/>
            <person name="Martin F."/>
            <person name="Kogel K.H."/>
        </authorList>
    </citation>
    <scope>NUCLEOTIDE SEQUENCE [LARGE SCALE GENOMIC DNA]</scope>
    <source>
        <strain evidence="2 3">DSM 11827</strain>
    </source>
</reference>
<dbReference type="OrthoDB" id="3160115at2759"/>
<dbReference type="Proteomes" id="UP000007148">
    <property type="component" value="Unassembled WGS sequence"/>
</dbReference>
<feature type="compositionally biased region" description="Low complexity" evidence="1">
    <location>
        <begin position="470"/>
        <end position="484"/>
    </location>
</feature>
<dbReference type="AlphaFoldDB" id="G4T903"/>
<organism evidence="2 3">
    <name type="scientific">Serendipita indica (strain DSM 11827)</name>
    <name type="common">Root endophyte fungus</name>
    <name type="synonym">Piriformospora indica</name>
    <dbReference type="NCBI Taxonomy" id="1109443"/>
    <lineage>
        <taxon>Eukaryota</taxon>
        <taxon>Fungi</taxon>
        <taxon>Dikarya</taxon>
        <taxon>Basidiomycota</taxon>
        <taxon>Agaricomycotina</taxon>
        <taxon>Agaricomycetes</taxon>
        <taxon>Sebacinales</taxon>
        <taxon>Serendipitaceae</taxon>
        <taxon>Serendipita</taxon>
    </lineage>
</organism>
<evidence type="ECO:0000313" key="3">
    <source>
        <dbReference type="Proteomes" id="UP000007148"/>
    </source>
</evidence>
<feature type="compositionally biased region" description="Polar residues" evidence="1">
    <location>
        <begin position="82"/>
        <end position="92"/>
    </location>
</feature>
<gene>
    <name evidence="2" type="ORF">PIIN_01620</name>
</gene>
<comment type="caution">
    <text evidence="2">The sequence shown here is derived from an EMBL/GenBank/DDBJ whole genome shotgun (WGS) entry which is preliminary data.</text>
</comment>
<feature type="compositionally biased region" description="Polar residues" evidence="1">
    <location>
        <begin position="1"/>
        <end position="13"/>
    </location>
</feature>
<dbReference type="InParanoid" id="G4T903"/>
<feature type="compositionally biased region" description="Low complexity" evidence="1">
    <location>
        <begin position="197"/>
        <end position="232"/>
    </location>
</feature>
<feature type="region of interest" description="Disordered" evidence="1">
    <location>
        <begin position="1"/>
        <end position="331"/>
    </location>
</feature>
<name>G4T903_SERID</name>
<proteinExistence type="predicted"/>
<dbReference type="HOGENOM" id="CLU_495323_0_0_1"/>
<protein>
    <submittedName>
        <fullName evidence="2">Uncharacterized protein</fullName>
    </submittedName>
</protein>